<dbReference type="Gene3D" id="2.60.40.10">
    <property type="entry name" value="Immunoglobulins"/>
    <property type="match status" value="2"/>
</dbReference>
<evidence type="ECO:0000313" key="7">
    <source>
        <dbReference type="EMBL" id="CAG2207634.1"/>
    </source>
</evidence>
<dbReference type="InterPro" id="IPR013106">
    <property type="entry name" value="Ig_V-set"/>
</dbReference>
<evidence type="ECO:0000256" key="5">
    <source>
        <dbReference type="ARBA" id="ARBA00023319"/>
    </source>
</evidence>
<evidence type="ECO:0000256" key="1">
    <source>
        <dbReference type="ARBA" id="ARBA00004479"/>
    </source>
</evidence>
<keyword evidence="8" id="KW-1185">Reference proteome</keyword>
<keyword evidence="4" id="KW-0325">Glycoprotein</keyword>
<comment type="caution">
    <text evidence="7">The sequence shown here is derived from an EMBL/GenBank/DDBJ whole genome shotgun (WGS) entry which is preliminary data.</text>
</comment>
<evidence type="ECO:0000313" key="8">
    <source>
        <dbReference type="Proteomes" id="UP000683360"/>
    </source>
</evidence>
<dbReference type="Pfam" id="PF07686">
    <property type="entry name" value="V-set"/>
    <property type="match status" value="1"/>
</dbReference>
<dbReference type="InterPro" id="IPR051275">
    <property type="entry name" value="Cell_adhesion_signaling"/>
</dbReference>
<dbReference type="InterPro" id="IPR007110">
    <property type="entry name" value="Ig-like_dom"/>
</dbReference>
<keyword evidence="3" id="KW-1015">Disulfide bond</keyword>
<dbReference type="PANTHER" id="PTHR11640:SF31">
    <property type="entry name" value="IRREGULAR CHIASM C-ROUGHEST PROTEIN-RELATED"/>
    <property type="match status" value="1"/>
</dbReference>
<dbReference type="GO" id="GO:0098609">
    <property type="term" value="P:cell-cell adhesion"/>
    <property type="evidence" value="ECO:0007669"/>
    <property type="project" value="TreeGrafter"/>
</dbReference>
<evidence type="ECO:0000256" key="3">
    <source>
        <dbReference type="ARBA" id="ARBA00023157"/>
    </source>
</evidence>
<dbReference type="SUPFAM" id="SSF48726">
    <property type="entry name" value="Immunoglobulin"/>
    <property type="match status" value="3"/>
</dbReference>
<organism evidence="7 8">
    <name type="scientific">Mytilus edulis</name>
    <name type="common">Blue mussel</name>
    <dbReference type="NCBI Taxonomy" id="6550"/>
    <lineage>
        <taxon>Eukaryota</taxon>
        <taxon>Metazoa</taxon>
        <taxon>Spiralia</taxon>
        <taxon>Lophotrochozoa</taxon>
        <taxon>Mollusca</taxon>
        <taxon>Bivalvia</taxon>
        <taxon>Autobranchia</taxon>
        <taxon>Pteriomorphia</taxon>
        <taxon>Mytilida</taxon>
        <taxon>Mytiloidea</taxon>
        <taxon>Mytilidae</taxon>
        <taxon>Mytilinae</taxon>
        <taxon>Mytilus</taxon>
    </lineage>
</organism>
<dbReference type="InterPro" id="IPR003599">
    <property type="entry name" value="Ig_sub"/>
</dbReference>
<dbReference type="PROSITE" id="PS50835">
    <property type="entry name" value="IG_LIKE"/>
    <property type="match status" value="2"/>
</dbReference>
<dbReference type="InterPro" id="IPR013783">
    <property type="entry name" value="Ig-like_fold"/>
</dbReference>
<dbReference type="GO" id="GO:0050839">
    <property type="term" value="F:cell adhesion molecule binding"/>
    <property type="evidence" value="ECO:0007669"/>
    <property type="project" value="TreeGrafter"/>
</dbReference>
<gene>
    <name evidence="7" type="ORF">MEDL_21880</name>
</gene>
<evidence type="ECO:0000259" key="6">
    <source>
        <dbReference type="PROSITE" id="PS50835"/>
    </source>
</evidence>
<keyword evidence="5" id="KW-0393">Immunoglobulin domain</keyword>
<protein>
    <recommendedName>
        <fullName evidence="6">Ig-like domain-containing protein</fullName>
    </recommendedName>
</protein>
<dbReference type="InterPro" id="IPR036179">
    <property type="entry name" value="Ig-like_dom_sf"/>
</dbReference>
<dbReference type="OrthoDB" id="6125641at2759"/>
<dbReference type="PANTHER" id="PTHR11640">
    <property type="entry name" value="NEPHRIN"/>
    <property type="match status" value="1"/>
</dbReference>
<dbReference type="GO" id="GO:0005886">
    <property type="term" value="C:plasma membrane"/>
    <property type="evidence" value="ECO:0007669"/>
    <property type="project" value="TreeGrafter"/>
</dbReference>
<comment type="subcellular location">
    <subcellularLocation>
        <location evidence="1">Membrane</location>
        <topology evidence="1">Single-pass type I membrane protein</topology>
    </subcellularLocation>
</comment>
<evidence type="ECO:0000256" key="2">
    <source>
        <dbReference type="ARBA" id="ARBA00023136"/>
    </source>
</evidence>
<reference evidence="7" key="1">
    <citation type="submission" date="2021-03" db="EMBL/GenBank/DDBJ databases">
        <authorList>
            <person name="Bekaert M."/>
        </authorList>
    </citation>
    <scope>NUCLEOTIDE SEQUENCE</scope>
</reference>
<sequence>MHVHIFTFSDCSGACTSTQLVKENSEIVLTCPFRVESKYIIWLGPKEEKLTTYIVGKFINPNISSYSRINLVGNHSNGEYNLQILNVSSNDVGTYQCQSVQNGTAVQRTFLLKISEYPVTILPSSANCSASYSPQVTLVCQVDVEDTTDWQSVWIHSRNGNFIKNLTGLINGSKSTLHITGCEYRVQGNYTCKWMREFKEYFASAFVTAYGESSKYNRNRILEGRSGHVYESKLLLLPKASNIYWFKHDNKLEISRRFKMLLSPSVVTFNHSDNIFRENGFTSKLCIFDVNPIDFNSYRCQVVNMYGSVEFTFLDHWIGSIFYQYTNESPSTKINTIIQANNEIDDAITHVDTSSDNEISQSSEFMDLKYVKKFADKTNEQRNITENPVKIKIDVIRQERKTEVRKEIEKSNDSITDQLKPNNDKIIPDKKQNIGKLIE</sequence>
<accession>A0A8S3RS01</accession>
<evidence type="ECO:0000256" key="4">
    <source>
        <dbReference type="ARBA" id="ARBA00023180"/>
    </source>
</evidence>
<proteinExistence type="predicted"/>
<dbReference type="AlphaFoldDB" id="A0A8S3RS01"/>
<feature type="domain" description="Ig-like" evidence="6">
    <location>
        <begin position="21"/>
        <end position="111"/>
    </location>
</feature>
<dbReference type="GO" id="GO:0005911">
    <property type="term" value="C:cell-cell junction"/>
    <property type="evidence" value="ECO:0007669"/>
    <property type="project" value="TreeGrafter"/>
</dbReference>
<keyword evidence="2" id="KW-0472">Membrane</keyword>
<dbReference type="Proteomes" id="UP000683360">
    <property type="component" value="Unassembled WGS sequence"/>
</dbReference>
<dbReference type="EMBL" id="CAJPWZ010001081">
    <property type="protein sequence ID" value="CAG2207634.1"/>
    <property type="molecule type" value="Genomic_DNA"/>
</dbReference>
<dbReference type="SMART" id="SM00409">
    <property type="entry name" value="IG"/>
    <property type="match status" value="2"/>
</dbReference>
<feature type="domain" description="Ig-like" evidence="6">
    <location>
        <begin position="118"/>
        <end position="192"/>
    </location>
</feature>
<name>A0A8S3RS01_MYTED</name>